<dbReference type="SUPFAM" id="SSF46955">
    <property type="entry name" value="Putative DNA-binding domain"/>
    <property type="match status" value="1"/>
</dbReference>
<dbReference type="CDD" id="cd21075">
    <property type="entry name" value="DBD_XPA-like"/>
    <property type="match status" value="1"/>
</dbReference>
<dbReference type="InParanoid" id="A0A5C3P6R6"/>
<gene>
    <name evidence="5" type="ORF">K466DRAFT_665503</name>
</gene>
<evidence type="ECO:0000256" key="4">
    <source>
        <dbReference type="SAM" id="MobiDB-lite"/>
    </source>
</evidence>
<dbReference type="GO" id="GO:0005634">
    <property type="term" value="C:nucleus"/>
    <property type="evidence" value="ECO:0007669"/>
    <property type="project" value="UniProtKB-SubCell"/>
</dbReference>
<evidence type="ECO:0000256" key="3">
    <source>
        <dbReference type="ARBA" id="ARBA00023242"/>
    </source>
</evidence>
<feature type="compositionally biased region" description="Low complexity" evidence="4">
    <location>
        <begin position="1"/>
        <end position="15"/>
    </location>
</feature>
<name>A0A5C3P6R6_9APHY</name>
<proteinExistence type="predicted"/>
<organism evidence="5 6">
    <name type="scientific">Polyporus arcularius HHB13444</name>
    <dbReference type="NCBI Taxonomy" id="1314778"/>
    <lineage>
        <taxon>Eukaryota</taxon>
        <taxon>Fungi</taxon>
        <taxon>Dikarya</taxon>
        <taxon>Basidiomycota</taxon>
        <taxon>Agaricomycotina</taxon>
        <taxon>Agaricomycetes</taxon>
        <taxon>Polyporales</taxon>
        <taxon>Polyporaceae</taxon>
        <taxon>Polyporus</taxon>
    </lineage>
</organism>
<feature type="region of interest" description="Disordered" evidence="4">
    <location>
        <begin position="1"/>
        <end position="30"/>
    </location>
</feature>
<evidence type="ECO:0000256" key="1">
    <source>
        <dbReference type="ARBA" id="ARBA00004123"/>
    </source>
</evidence>
<evidence type="ECO:0000256" key="2">
    <source>
        <dbReference type="ARBA" id="ARBA00022833"/>
    </source>
</evidence>
<feature type="region of interest" description="Disordered" evidence="4">
    <location>
        <begin position="111"/>
        <end position="144"/>
    </location>
</feature>
<dbReference type="InterPro" id="IPR037129">
    <property type="entry name" value="XPA_sf"/>
</dbReference>
<evidence type="ECO:0000313" key="5">
    <source>
        <dbReference type="EMBL" id="TFK83930.1"/>
    </source>
</evidence>
<keyword evidence="2" id="KW-0862">Zinc</keyword>
<dbReference type="Gene3D" id="3.90.530.10">
    <property type="entry name" value="XPA C-terminal domain"/>
    <property type="match status" value="1"/>
</dbReference>
<accession>A0A5C3P6R6</accession>
<evidence type="ECO:0000313" key="6">
    <source>
        <dbReference type="Proteomes" id="UP000308197"/>
    </source>
</evidence>
<dbReference type="Proteomes" id="UP000308197">
    <property type="component" value="Unassembled WGS sequence"/>
</dbReference>
<protein>
    <submittedName>
        <fullName evidence="5">Uncharacterized protein</fullName>
    </submittedName>
</protein>
<reference evidence="5 6" key="1">
    <citation type="journal article" date="2019" name="Nat. Ecol. Evol.">
        <title>Megaphylogeny resolves global patterns of mushroom evolution.</title>
        <authorList>
            <person name="Varga T."/>
            <person name="Krizsan K."/>
            <person name="Foldi C."/>
            <person name="Dima B."/>
            <person name="Sanchez-Garcia M."/>
            <person name="Sanchez-Ramirez S."/>
            <person name="Szollosi G.J."/>
            <person name="Szarkandi J.G."/>
            <person name="Papp V."/>
            <person name="Albert L."/>
            <person name="Andreopoulos W."/>
            <person name="Angelini C."/>
            <person name="Antonin V."/>
            <person name="Barry K.W."/>
            <person name="Bougher N.L."/>
            <person name="Buchanan P."/>
            <person name="Buyck B."/>
            <person name="Bense V."/>
            <person name="Catcheside P."/>
            <person name="Chovatia M."/>
            <person name="Cooper J."/>
            <person name="Damon W."/>
            <person name="Desjardin D."/>
            <person name="Finy P."/>
            <person name="Geml J."/>
            <person name="Haridas S."/>
            <person name="Hughes K."/>
            <person name="Justo A."/>
            <person name="Karasinski D."/>
            <person name="Kautmanova I."/>
            <person name="Kiss B."/>
            <person name="Kocsube S."/>
            <person name="Kotiranta H."/>
            <person name="LaButti K.M."/>
            <person name="Lechner B.E."/>
            <person name="Liimatainen K."/>
            <person name="Lipzen A."/>
            <person name="Lukacs Z."/>
            <person name="Mihaltcheva S."/>
            <person name="Morgado L.N."/>
            <person name="Niskanen T."/>
            <person name="Noordeloos M.E."/>
            <person name="Ohm R.A."/>
            <person name="Ortiz-Santana B."/>
            <person name="Ovrebo C."/>
            <person name="Racz N."/>
            <person name="Riley R."/>
            <person name="Savchenko A."/>
            <person name="Shiryaev A."/>
            <person name="Soop K."/>
            <person name="Spirin V."/>
            <person name="Szebenyi C."/>
            <person name="Tomsovsky M."/>
            <person name="Tulloss R.E."/>
            <person name="Uehling J."/>
            <person name="Grigoriev I.V."/>
            <person name="Vagvolgyi C."/>
            <person name="Papp T."/>
            <person name="Martin F.M."/>
            <person name="Miettinen O."/>
            <person name="Hibbett D.S."/>
            <person name="Nagy L.G."/>
        </authorList>
    </citation>
    <scope>NUCLEOTIDE SEQUENCE [LARGE SCALE GENOMIC DNA]</scope>
    <source>
        <strain evidence="5 6">HHB13444</strain>
    </source>
</reference>
<dbReference type="EMBL" id="ML211354">
    <property type="protein sequence ID" value="TFK83930.1"/>
    <property type="molecule type" value="Genomic_DNA"/>
</dbReference>
<dbReference type="InterPro" id="IPR009061">
    <property type="entry name" value="DNA-bd_dom_put_sf"/>
</dbReference>
<dbReference type="AlphaFoldDB" id="A0A5C3P6R6"/>
<comment type="subcellular location">
    <subcellularLocation>
        <location evidence="1">Nucleus</location>
    </subcellularLocation>
</comment>
<sequence length="363" mass="41006">MAPLRLLSPPSSQSPTMSTEASTAPAGWRESDLDEFQQICKSKALTQYKLREKDLEGLHFWTKKTTNSMGYNVTTYLYSELEVEQRAWERYGGPEAFETFLQKKYDEHLEKPRPRKNFVRPDQYGRGKLKRKAKPAARPPPRADPYIKRSKALWNIHDSMPAWLWKVLNETLDFNDTSAALRSANGTKKVKPQFDTDKKRETALLIASQTLPMLKSREYASRPEDTLPASPAVDALRAVLSDAPELPQAAGAAAQGLHVHQRPSTGNPGRVEYMYEWDEEYLDRLWYAIACVVRERGAEGWAAARWEVYDTCAETIGGFGFHSTGEKGEGIWSDPAAKWLEGGFASSGFKREAITRVQVAMLL</sequence>
<keyword evidence="6" id="KW-1185">Reference proteome</keyword>
<keyword evidence="3" id="KW-0539">Nucleus</keyword>